<dbReference type="STRING" id="1492898.SY85_09270"/>
<reference evidence="2" key="1">
    <citation type="submission" date="2015-01" db="EMBL/GenBank/DDBJ databases">
        <title>Flavisolibacter sp./LCS9/ whole genome sequencing.</title>
        <authorList>
            <person name="Kim M.K."/>
            <person name="Srinivasan S."/>
            <person name="Lee J.-J."/>
        </authorList>
    </citation>
    <scope>NUCLEOTIDE SEQUENCE [LARGE SCALE GENOMIC DNA]</scope>
    <source>
        <strain evidence="2">LCS9</strain>
    </source>
</reference>
<dbReference type="Proteomes" id="UP000077177">
    <property type="component" value="Chromosome"/>
</dbReference>
<dbReference type="KEGG" id="fla:SY85_09270"/>
<evidence type="ECO:0008006" key="3">
    <source>
        <dbReference type="Google" id="ProtNLM"/>
    </source>
</evidence>
<keyword evidence="2" id="KW-1185">Reference proteome</keyword>
<evidence type="ECO:0000313" key="2">
    <source>
        <dbReference type="Proteomes" id="UP000077177"/>
    </source>
</evidence>
<name>A0A172U2E0_9BACT</name>
<organism evidence="1 2">
    <name type="scientific">Flavisolibacter tropicus</name>
    <dbReference type="NCBI Taxonomy" id="1492898"/>
    <lineage>
        <taxon>Bacteria</taxon>
        <taxon>Pseudomonadati</taxon>
        <taxon>Bacteroidota</taxon>
        <taxon>Chitinophagia</taxon>
        <taxon>Chitinophagales</taxon>
        <taxon>Chitinophagaceae</taxon>
        <taxon>Flavisolibacter</taxon>
    </lineage>
</organism>
<proteinExistence type="predicted"/>
<protein>
    <recommendedName>
        <fullName evidence="3">Phosphoribosylpyrophosphate synthetase</fullName>
    </recommendedName>
</protein>
<gene>
    <name evidence="1" type="ORF">SY85_09270</name>
</gene>
<accession>A0A172U2E0</accession>
<evidence type="ECO:0000313" key="1">
    <source>
        <dbReference type="EMBL" id="ANE53392.1"/>
    </source>
</evidence>
<dbReference type="EMBL" id="CP011390">
    <property type="protein sequence ID" value="ANE53392.1"/>
    <property type="molecule type" value="Genomic_DNA"/>
</dbReference>
<sequence>MPYMKSLVTCLNRMITDGYTEDFKVTDNGLEALQAGKIYKADEVSVINFFRFEGASDPEDNAILYVLLTKDGLKGTLIDAYGLYNDQQISRFISQVTSIAKKSTKANL</sequence>
<reference evidence="1 2" key="2">
    <citation type="journal article" date="2016" name="Int. J. Syst. Evol. Microbiol.">
        <title>Flavisolibacter tropicus sp. nov., isolated from tropical soil.</title>
        <authorList>
            <person name="Lee J.J."/>
            <person name="Kang M.S."/>
            <person name="Kim G.S."/>
            <person name="Lee C.S."/>
            <person name="Lim S."/>
            <person name="Lee J."/>
            <person name="Roh S.H."/>
            <person name="Kang H."/>
            <person name="Ha J.M."/>
            <person name="Bae S."/>
            <person name="Jung H.Y."/>
            <person name="Kim M.K."/>
        </authorList>
    </citation>
    <scope>NUCLEOTIDE SEQUENCE [LARGE SCALE GENOMIC DNA]</scope>
    <source>
        <strain evidence="1 2">LCS9</strain>
    </source>
</reference>
<dbReference type="AlphaFoldDB" id="A0A172U2E0"/>